<dbReference type="OrthoDB" id="1758365at2"/>
<dbReference type="Gene3D" id="1.20.1270.90">
    <property type="entry name" value="AF1782-like"/>
    <property type="match status" value="1"/>
</dbReference>
<dbReference type="Proteomes" id="UP000319424">
    <property type="component" value="Unassembled WGS sequence"/>
</dbReference>
<accession>A0A552V372</accession>
<feature type="compositionally biased region" description="Basic and acidic residues" evidence="2">
    <location>
        <begin position="211"/>
        <end position="245"/>
    </location>
</feature>
<evidence type="ECO:0000256" key="2">
    <source>
        <dbReference type="SAM" id="MobiDB-lite"/>
    </source>
</evidence>
<sequence length="1366" mass="150838">MFKQKQKKSKFLAFMLAFIMALINIPIGLSEASGFKDVNGHWAKDSIGSLISKGVVSGYPDYTFRPDGKVTRGEYVTMLNKVFSLSRTGDISFSDVDSSLWCYDAIKVAVGEGYTSGYPDNTFRPNSTVTRAEAAVFTAKILNADISSTSTRFIDDIPDWARGAVAFAASKGYLSGYPDGTFNPEKPITRAESAVIFNNILNSYKKEVPKSEIKKEVPKPEIKKEDNDISRNKSDRPDRSREHHGGSSGGSSNTQKVDKASLKSAIERAKSIKIDKVANSPDEVDLGINFVTPQMQEDLENALNNAEKVYEDDKATKTDVDNALDALNRAIDNYRVMAGTHTTDPTPQVESAVVKDDKKDTIVITMNKELKTPPAPQNPPPPPTEIQPNTGQDEYEAKNNLKIDIDRAEEIKGIVEQDPDLSAKLQTELKKLKDAIDEANQVYINISTPPELNDINKAITNIIDKINKFNLAVHNAKYSAPPAQDPFSISVTVNDKIVKTGTQANSYNGTIEDFKVSGKEITIKLTQEFEYYHVINITYDAATKVLEGVTDGMVKSFNRKVDNKIKFEYASIVEDNQISHDLAFIIKDAKKNNDTYTIKASKLGNSINFTARLVDPDPNNPDSSYQPKQQLTKNDFTLTKNGSDITFDVQAQGNQNREYTFTIDNTSNIVNSGDVIELKVRDDQSIHDGYNLNPVKIAFETSDVKLSGIKDTSSTDFSTNLNAEIGKFGNDIEYTFDLKISPALKSGDSLSESDILVQSPAANVPTVKSVTKSVSSDEIYTVTLKGIDESLNGKNLTISLKDVSGYNIATDAKATIKISSHSYNFQLAGDSNLTGNLDNYTANLKTMANYSFDIVLTSSLLGSDALTIDDVIIKKGSNVLTPTTQYTVTKKDAKTYTVTINTVEKGAYTISAKKPGYDFTKATDKTLTISQYTYKYILLDDNGNKVQLLEKGGYKAVRECKIKIKVTNYDADLAGADLKDAFKIDGIAGATATATSSGAGVYEVTVKGITNEGTATITIEKQGYSFSPDGNPPQIKIVKKTIDFKALPKEEMKDFTRGSNTWRIPKTQTDFDGADKLVTVKTQQMGGKVKLTVEFDEPIKDFIGTKLKATSSDPYTVSVVGDVTVQNLDGKYLGELTLQTFKETTTDPIDITFTSQDCNISQTPLKVNVRQKPIKYWIARPETDAFEDGAYNDEGRKVIEKGLSKASDYQFGRNTSEKSRYNRILFIMFQKDNDTILDNSVLGNIIVQKYNDQSGQYENYQVKENNILVDAVIKGIDNDTIESSMIFNSENVTVVKVDGKVLPLHFVEVIFPDDSALTPNETAKMRFKIKDNGSYKFEAAGNDSENYIKYEYKALTDGMGRIEYLN</sequence>
<organism evidence="4 5">
    <name type="scientific">Criibacterium bergeronii</name>
    <dbReference type="NCBI Taxonomy" id="1871336"/>
    <lineage>
        <taxon>Bacteria</taxon>
        <taxon>Bacillati</taxon>
        <taxon>Bacillota</taxon>
        <taxon>Clostridia</taxon>
        <taxon>Peptostreptococcales</taxon>
        <taxon>Filifactoraceae</taxon>
        <taxon>Criibacterium</taxon>
    </lineage>
</organism>
<dbReference type="PANTHER" id="PTHR43308">
    <property type="entry name" value="OUTER MEMBRANE PROTEIN ALPHA-RELATED"/>
    <property type="match status" value="1"/>
</dbReference>
<reference evidence="4 5" key="1">
    <citation type="submission" date="2019-07" db="EMBL/GenBank/DDBJ databases">
        <title>Criibacterium bergeronii gen. nov., sp. nov. isolated from human clinical samples.</title>
        <authorList>
            <person name="Maheux A.F."/>
            <person name="Boudreau D.K."/>
            <person name="Berube E."/>
            <person name="Brodeur S."/>
            <person name="Bernard K.A."/>
            <person name="Abed J.Y."/>
            <person name="Ducrey E."/>
            <person name="Guay E.F."/>
            <person name="Raymond F."/>
            <person name="Corbeil J."/>
            <person name="Domingo M.-C."/>
            <person name="Roy P.H."/>
            <person name="Boissinot M."/>
            <person name="Tocheva E.I."/>
            <person name="Omar R.F."/>
        </authorList>
    </citation>
    <scope>NUCLEOTIDE SEQUENCE [LARGE SCALE GENOMIC DNA]</scope>
    <source>
        <strain evidence="4 5">CCRI-24246</strain>
    </source>
</reference>
<dbReference type="Pfam" id="PF00395">
    <property type="entry name" value="SLH"/>
    <property type="match status" value="3"/>
</dbReference>
<dbReference type="PANTHER" id="PTHR43308:SF5">
    <property type="entry name" value="S-LAYER PROTEIN _ PEPTIDOGLYCAN ENDO-BETA-N-ACETYLGLUCOSAMINIDASE"/>
    <property type="match status" value="1"/>
</dbReference>
<dbReference type="RefSeq" id="WP_144398423.1">
    <property type="nucleotide sequence ID" value="NZ_VJXW01000012.1"/>
</dbReference>
<feature type="domain" description="SLH" evidence="3">
    <location>
        <begin position="30"/>
        <end position="93"/>
    </location>
</feature>
<evidence type="ECO:0000259" key="3">
    <source>
        <dbReference type="PROSITE" id="PS51272"/>
    </source>
</evidence>
<evidence type="ECO:0000313" key="5">
    <source>
        <dbReference type="Proteomes" id="UP000319424"/>
    </source>
</evidence>
<evidence type="ECO:0000256" key="1">
    <source>
        <dbReference type="ARBA" id="ARBA00022737"/>
    </source>
</evidence>
<feature type="region of interest" description="Disordered" evidence="2">
    <location>
        <begin position="368"/>
        <end position="391"/>
    </location>
</feature>
<protein>
    <recommendedName>
        <fullName evidence="3">SLH domain-containing protein</fullName>
    </recommendedName>
</protein>
<proteinExistence type="predicted"/>
<keyword evidence="1" id="KW-0677">Repeat</keyword>
<feature type="domain" description="SLH" evidence="3">
    <location>
        <begin position="148"/>
        <end position="211"/>
    </location>
</feature>
<dbReference type="InterPro" id="IPR001119">
    <property type="entry name" value="SLH_dom"/>
</dbReference>
<feature type="domain" description="SLH" evidence="3">
    <location>
        <begin position="94"/>
        <end position="147"/>
    </location>
</feature>
<dbReference type="PROSITE" id="PS51272">
    <property type="entry name" value="SLH"/>
    <property type="match status" value="3"/>
</dbReference>
<evidence type="ECO:0000313" key="4">
    <source>
        <dbReference type="EMBL" id="TRW24912.1"/>
    </source>
</evidence>
<dbReference type="EMBL" id="VJXW01000012">
    <property type="protein sequence ID" value="TRW24912.1"/>
    <property type="molecule type" value="Genomic_DNA"/>
</dbReference>
<comment type="caution">
    <text evidence="4">The sequence shown here is derived from an EMBL/GenBank/DDBJ whole genome shotgun (WGS) entry which is preliminary data.</text>
</comment>
<name>A0A552V372_9FIRM</name>
<feature type="compositionally biased region" description="Pro residues" evidence="2">
    <location>
        <begin position="373"/>
        <end position="385"/>
    </location>
</feature>
<dbReference type="InterPro" id="IPR051465">
    <property type="entry name" value="Cell_Envelope_Struct_Comp"/>
</dbReference>
<feature type="region of interest" description="Disordered" evidence="2">
    <location>
        <begin position="211"/>
        <end position="260"/>
    </location>
</feature>
<gene>
    <name evidence="4" type="ORF">FL857_08115</name>
</gene>